<keyword evidence="4" id="KW-0455">Luminescence</keyword>
<dbReference type="GO" id="GO:0008218">
    <property type="term" value="P:bioluminescence"/>
    <property type="evidence" value="ECO:0007669"/>
    <property type="project" value="UniProtKB-KW"/>
</dbReference>
<dbReference type="OrthoDB" id="26525at2759"/>
<dbReference type="InterPro" id="IPR002048">
    <property type="entry name" value="EF_hand_dom"/>
</dbReference>
<dbReference type="Pfam" id="PF13499">
    <property type="entry name" value="EF-hand_7"/>
    <property type="match status" value="1"/>
</dbReference>
<accession>A0A7M5XKV7</accession>
<dbReference type="GO" id="GO:0005509">
    <property type="term" value="F:calcium ion binding"/>
    <property type="evidence" value="ECO:0007669"/>
    <property type="project" value="InterPro"/>
</dbReference>
<evidence type="ECO:0000256" key="3">
    <source>
        <dbReference type="ARBA" id="ARBA00022837"/>
    </source>
</evidence>
<feature type="domain" description="EF-hand" evidence="6">
    <location>
        <begin position="24"/>
        <end position="59"/>
    </location>
</feature>
<dbReference type="InterPro" id="IPR018247">
    <property type="entry name" value="EF_Hand_1_Ca_BS"/>
</dbReference>
<comment type="similarity">
    <text evidence="1">Belongs to the aequorin family.</text>
</comment>
<evidence type="ECO:0000259" key="6">
    <source>
        <dbReference type="PROSITE" id="PS50222"/>
    </source>
</evidence>
<evidence type="ECO:0000256" key="2">
    <source>
        <dbReference type="ARBA" id="ARBA00022737"/>
    </source>
</evidence>
<dbReference type="PANTHER" id="PTHR23048:SF59">
    <property type="entry name" value="EF-HAND SUPERFAMILY PROTEIN"/>
    <property type="match status" value="1"/>
</dbReference>
<dbReference type="PROSITE" id="PS50222">
    <property type="entry name" value="EF_HAND_2"/>
    <property type="match status" value="3"/>
</dbReference>
<dbReference type="AlphaFoldDB" id="A0A7M5XKV7"/>
<dbReference type="EnsemblMetazoa" id="CLYHEMT025445.2">
    <property type="protein sequence ID" value="CLYHEMP025445.2"/>
    <property type="gene ID" value="CLYHEMG025445"/>
</dbReference>
<dbReference type="FunFam" id="1.10.238.10:FF:000178">
    <property type="entry name" value="Calmodulin-2 A"/>
    <property type="match status" value="1"/>
</dbReference>
<dbReference type="SMART" id="SM00054">
    <property type="entry name" value="EFh"/>
    <property type="match status" value="4"/>
</dbReference>
<dbReference type="InterPro" id="IPR011992">
    <property type="entry name" value="EF-hand-dom_pair"/>
</dbReference>
<name>A0A7M5XKV7_9CNID</name>
<dbReference type="InterPro" id="IPR050230">
    <property type="entry name" value="CALM/Myosin/TropC-like"/>
</dbReference>
<keyword evidence="8" id="KW-1185">Reference proteome</keyword>
<evidence type="ECO:0000313" key="7">
    <source>
        <dbReference type="EnsemblMetazoa" id="CLYHEMP025445.1"/>
    </source>
</evidence>
<dbReference type="PROSITE" id="PS00018">
    <property type="entry name" value="EF_HAND_1"/>
    <property type="match status" value="2"/>
</dbReference>
<dbReference type="RefSeq" id="XP_066925285.1">
    <property type="nucleotide sequence ID" value="XM_067069184.1"/>
</dbReference>
<dbReference type="CDD" id="cd00051">
    <property type="entry name" value="EFh"/>
    <property type="match status" value="1"/>
</dbReference>
<sequence length="196" mass="22090">MASYALMKRHVQKSKPNNECLPEEQIKEYQDAFQMFDKDGNGYITTRELKALLRCLGCNPTDSELQQIINEADADGNGKIDFQEFITLMEKMTKPTEELASTLEAFRVFDRDGLGTINSKSIREIMHRSLEQVPVTEINEILENLGLVKDRIVTYEEFAKLVTPKAAFHVSRDKLHDLSAAAVASAVDISFESQAS</sequence>
<reference evidence="7" key="1">
    <citation type="submission" date="2021-01" db="UniProtKB">
        <authorList>
            <consortium name="EnsemblMetazoa"/>
        </authorList>
    </citation>
    <scope>IDENTIFICATION</scope>
</reference>
<dbReference type="SUPFAM" id="SSF47473">
    <property type="entry name" value="EF-hand"/>
    <property type="match status" value="1"/>
</dbReference>
<dbReference type="GO" id="GO:0016460">
    <property type="term" value="C:myosin II complex"/>
    <property type="evidence" value="ECO:0007669"/>
    <property type="project" value="TreeGrafter"/>
</dbReference>
<keyword evidence="5" id="KW-0599">Photoprotein</keyword>
<dbReference type="EnsemblMetazoa" id="CLYHEMT025445.1">
    <property type="protein sequence ID" value="CLYHEMP025445.1"/>
    <property type="gene ID" value="CLYHEMG025445"/>
</dbReference>
<dbReference type="RefSeq" id="XP_066925283.1">
    <property type="nucleotide sequence ID" value="XM_067069182.1"/>
</dbReference>
<dbReference type="PANTHER" id="PTHR23048">
    <property type="entry name" value="MYOSIN LIGHT CHAIN 1, 3"/>
    <property type="match status" value="1"/>
</dbReference>
<protein>
    <recommendedName>
        <fullName evidence="6">EF-hand domain-containing protein</fullName>
    </recommendedName>
</protein>
<evidence type="ECO:0000256" key="4">
    <source>
        <dbReference type="ARBA" id="ARBA00023223"/>
    </source>
</evidence>
<keyword evidence="3" id="KW-0106">Calcium</keyword>
<feature type="domain" description="EF-hand" evidence="6">
    <location>
        <begin position="60"/>
        <end position="95"/>
    </location>
</feature>
<proteinExistence type="inferred from homology"/>
<dbReference type="Proteomes" id="UP000594262">
    <property type="component" value="Unplaced"/>
</dbReference>
<evidence type="ECO:0000256" key="1">
    <source>
        <dbReference type="ARBA" id="ARBA00007828"/>
    </source>
</evidence>
<organism evidence="7 8">
    <name type="scientific">Clytia hemisphaerica</name>
    <dbReference type="NCBI Taxonomy" id="252671"/>
    <lineage>
        <taxon>Eukaryota</taxon>
        <taxon>Metazoa</taxon>
        <taxon>Cnidaria</taxon>
        <taxon>Hydrozoa</taxon>
        <taxon>Hydroidolina</taxon>
        <taxon>Leptothecata</taxon>
        <taxon>Obeliida</taxon>
        <taxon>Clytiidae</taxon>
        <taxon>Clytia</taxon>
    </lineage>
</organism>
<evidence type="ECO:0000256" key="5">
    <source>
        <dbReference type="ARBA" id="ARBA00023262"/>
    </source>
</evidence>
<dbReference type="GeneID" id="136812659"/>
<feature type="domain" description="EF-hand" evidence="6">
    <location>
        <begin position="97"/>
        <end position="132"/>
    </location>
</feature>
<dbReference type="Gene3D" id="1.10.238.10">
    <property type="entry name" value="EF-hand"/>
    <property type="match status" value="2"/>
</dbReference>
<keyword evidence="2" id="KW-0677">Repeat</keyword>
<evidence type="ECO:0000313" key="8">
    <source>
        <dbReference type="Proteomes" id="UP000594262"/>
    </source>
</evidence>